<dbReference type="CDD" id="cd08999">
    <property type="entry name" value="GH43_ABN-like"/>
    <property type="match status" value="1"/>
</dbReference>
<dbReference type="GO" id="GO:0004553">
    <property type="term" value="F:hydrolase activity, hydrolyzing O-glycosyl compounds"/>
    <property type="evidence" value="ECO:0007669"/>
    <property type="project" value="InterPro"/>
</dbReference>
<evidence type="ECO:0000313" key="9">
    <source>
        <dbReference type="Proteomes" id="UP000253209"/>
    </source>
</evidence>
<dbReference type="Gene3D" id="2.115.10.20">
    <property type="entry name" value="Glycosyl hydrolase domain, family 43"/>
    <property type="match status" value="1"/>
</dbReference>
<reference evidence="8 9" key="1">
    <citation type="submission" date="2018-05" db="EMBL/GenBank/DDBJ databases">
        <title>Mucilaginibacter hurinus sp. nov., isolated from briquette warehouse soil.</title>
        <authorList>
            <person name="Choi L."/>
        </authorList>
    </citation>
    <scope>NUCLEOTIDE SEQUENCE [LARGE SCALE GENOMIC DNA]</scope>
    <source>
        <strain evidence="8 9">ZR32</strain>
    </source>
</reference>
<gene>
    <name evidence="8" type="ORF">DJ568_02375</name>
</gene>
<name>A0A367GVA1_9SPHI</name>
<feature type="chain" id="PRO_5016826534" evidence="7">
    <location>
        <begin position="30"/>
        <end position="504"/>
    </location>
</feature>
<evidence type="ECO:0000256" key="4">
    <source>
        <dbReference type="PIRSR" id="PIRSR606710-1"/>
    </source>
</evidence>
<feature type="signal peptide" evidence="7">
    <location>
        <begin position="1"/>
        <end position="29"/>
    </location>
</feature>
<feature type="site" description="Important for catalytic activity, responsible for pKa modulation of the active site Glu and correct orientation of both the proton donor and substrate" evidence="5">
    <location>
        <position position="147"/>
    </location>
</feature>
<evidence type="ECO:0000256" key="3">
    <source>
        <dbReference type="ARBA" id="ARBA00023295"/>
    </source>
</evidence>
<feature type="active site" description="Proton donor" evidence="4">
    <location>
        <position position="202"/>
    </location>
</feature>
<evidence type="ECO:0000256" key="1">
    <source>
        <dbReference type="ARBA" id="ARBA00009865"/>
    </source>
</evidence>
<dbReference type="GO" id="GO:0005975">
    <property type="term" value="P:carbohydrate metabolic process"/>
    <property type="evidence" value="ECO:0007669"/>
    <property type="project" value="InterPro"/>
</dbReference>
<dbReference type="EMBL" id="QGDC01000001">
    <property type="protein sequence ID" value="RCH56721.1"/>
    <property type="molecule type" value="Genomic_DNA"/>
</dbReference>
<evidence type="ECO:0000256" key="7">
    <source>
        <dbReference type="SAM" id="SignalP"/>
    </source>
</evidence>
<dbReference type="PANTHER" id="PTHR42812:SF5">
    <property type="entry name" value="ENDO-ARABINASE"/>
    <property type="match status" value="1"/>
</dbReference>
<evidence type="ECO:0000256" key="6">
    <source>
        <dbReference type="RuleBase" id="RU361187"/>
    </source>
</evidence>
<keyword evidence="3 6" id="KW-0326">Glycosidase</keyword>
<dbReference type="InterPro" id="IPR051795">
    <property type="entry name" value="Glycosyl_Hydrlase_43"/>
</dbReference>
<comment type="caution">
    <text evidence="8">The sequence shown here is derived from an EMBL/GenBank/DDBJ whole genome shotgun (WGS) entry which is preliminary data.</text>
</comment>
<evidence type="ECO:0000313" key="8">
    <source>
        <dbReference type="EMBL" id="RCH56721.1"/>
    </source>
</evidence>
<dbReference type="OrthoDB" id="9801455at2"/>
<accession>A0A367GVA1</accession>
<comment type="similarity">
    <text evidence="1 6">Belongs to the glycosyl hydrolase 43 family.</text>
</comment>
<evidence type="ECO:0000256" key="5">
    <source>
        <dbReference type="PIRSR" id="PIRSR606710-2"/>
    </source>
</evidence>
<proteinExistence type="inferred from homology"/>
<dbReference type="Proteomes" id="UP000253209">
    <property type="component" value="Unassembled WGS sequence"/>
</dbReference>
<dbReference type="AlphaFoldDB" id="A0A367GVA1"/>
<keyword evidence="7" id="KW-0732">Signal</keyword>
<dbReference type="Pfam" id="PF04616">
    <property type="entry name" value="Glyco_hydro_43"/>
    <property type="match status" value="1"/>
</dbReference>
<dbReference type="Gene3D" id="2.60.120.200">
    <property type="match status" value="1"/>
</dbReference>
<dbReference type="InterPro" id="IPR006710">
    <property type="entry name" value="Glyco_hydro_43"/>
</dbReference>
<protein>
    <submittedName>
        <fullName evidence="8">Beta-xylosidase</fullName>
    </submittedName>
</protein>
<dbReference type="PANTHER" id="PTHR42812">
    <property type="entry name" value="BETA-XYLOSIDASE"/>
    <property type="match status" value="1"/>
</dbReference>
<dbReference type="RefSeq" id="WP_114003618.1">
    <property type="nucleotide sequence ID" value="NZ_QGDC01000001.1"/>
</dbReference>
<keyword evidence="2 6" id="KW-0378">Hydrolase</keyword>
<feature type="active site" description="Proton acceptor" evidence="4">
    <location>
        <position position="40"/>
    </location>
</feature>
<keyword evidence="9" id="KW-1185">Reference proteome</keyword>
<evidence type="ECO:0000256" key="2">
    <source>
        <dbReference type="ARBA" id="ARBA00022801"/>
    </source>
</evidence>
<sequence length="504" mass="56889">MNQSTKNFLRKALLLLTAQLFLSSGYLFAQRAVIPGDFADPSIIRKGKTYYATATSSEWAPHYPIFTSTDLKSWKQTGYVFDKTPEWLSGSFWAPEYFYHNNTYYIYYTARRKKDGISCIGVATSKYPDRGFTDHGVVIEWGNEAIDAFVFNDNGQLYITWKAYGLAGKPIEILGSKLSADGFKLEGEPVTLLRDVERIGLEGQSILKKDDYYYLFSSVGDCCGRGCSYRVQVARAKNIMGPYESYIKNPLLSGDEEWKCTGHGTFVTNTDGKYYYLYHAYSKTTGVYTGRQGLLSELVWPAKNEWPKFVTLPKPVTTQAHITDTFTGNTPDKAWQWDFRNATPVLKQQRGKLHLSGTVKPGNNSGIVLTRRPYTANYRMQVSVINTNAAQKGLVIYGDANGSLGISIQGNIIEYWQVKDNSRQVLKTAHAASGIVQLKMEVKQDLTCHIYWKQTGPWQELALDKPVIIDNLTPWDRSPRPGINFKGQTGEEGVFDNFSISYSY</sequence>
<dbReference type="InterPro" id="IPR023296">
    <property type="entry name" value="Glyco_hydro_beta-prop_sf"/>
</dbReference>
<dbReference type="SUPFAM" id="SSF75005">
    <property type="entry name" value="Arabinanase/levansucrase/invertase"/>
    <property type="match status" value="1"/>
</dbReference>
<organism evidence="8 9">
    <name type="scientific">Mucilaginibacter hurinus</name>
    <dbReference type="NCBI Taxonomy" id="2201324"/>
    <lineage>
        <taxon>Bacteria</taxon>
        <taxon>Pseudomonadati</taxon>
        <taxon>Bacteroidota</taxon>
        <taxon>Sphingobacteriia</taxon>
        <taxon>Sphingobacteriales</taxon>
        <taxon>Sphingobacteriaceae</taxon>
        <taxon>Mucilaginibacter</taxon>
    </lineage>
</organism>